<evidence type="ECO:0000259" key="3">
    <source>
        <dbReference type="Pfam" id="PF13600"/>
    </source>
</evidence>
<protein>
    <submittedName>
        <fullName evidence="4">Mucoidy inhibitor MuiA family protein</fullName>
    </submittedName>
</protein>
<dbReference type="NCBIfam" id="TIGR02231">
    <property type="entry name" value="mucoidy inhibitor MuiA family protein"/>
    <property type="match status" value="1"/>
</dbReference>
<feature type="domain" description="DUF4140" evidence="3">
    <location>
        <begin position="17"/>
        <end position="113"/>
    </location>
</feature>
<gene>
    <name evidence="4" type="ORF">ENF18_05100</name>
</gene>
<evidence type="ECO:0000256" key="1">
    <source>
        <dbReference type="SAM" id="Coils"/>
    </source>
</evidence>
<dbReference type="Pfam" id="PF13600">
    <property type="entry name" value="DUF4140"/>
    <property type="match status" value="1"/>
</dbReference>
<dbReference type="InterPro" id="IPR037291">
    <property type="entry name" value="DUF4139"/>
</dbReference>
<evidence type="ECO:0000313" key="4">
    <source>
        <dbReference type="EMBL" id="HDI83149.1"/>
    </source>
</evidence>
<feature type="coiled-coil region" evidence="1">
    <location>
        <begin position="83"/>
        <end position="110"/>
    </location>
</feature>
<accession>A0A7C0VBW4</accession>
<dbReference type="PANTHER" id="PTHR31005">
    <property type="entry name" value="DUF4139 DOMAIN-CONTAINING PROTEIN"/>
    <property type="match status" value="1"/>
</dbReference>
<dbReference type="AlphaFoldDB" id="A0A7C0VBW4"/>
<dbReference type="InterPro" id="IPR011935">
    <property type="entry name" value="CHP02231"/>
</dbReference>
<proteinExistence type="predicted"/>
<dbReference type="Proteomes" id="UP000885847">
    <property type="component" value="Unassembled WGS sequence"/>
</dbReference>
<comment type="caution">
    <text evidence="4">The sequence shown here is derived from an EMBL/GenBank/DDBJ whole genome shotgun (WGS) entry which is preliminary data.</text>
</comment>
<sequence>MLLILFSLMLNFKVKEVTVYSSSAKIVREAVKNLSTGEYTVRSNLIPGGIDDRSIRIRAPEYVTVGEVRVIRVYPDTVFKEEIKVLEDSIETVQDKIDLLTKKLDVLKSEEEFVNSIKVTMPQKYSQELYSGKTSTLAWTKTLKFLSVELERINREKLATKKKQTRLKNLLKRLKQTLNGLKTGTIYHYIEFPALVKRAGTCKFILEYVVSDVRWKVNYIVRAFPDKGKVLLEYHGKVRQTTGEDWKDIHLILSTKSSITDVTPPFPEPWYIQFSSVKIRKRTVITQNVTTGVGVEKGAQEKEKEDLSFISNWWDIRMTGISVTYRVPGRRTIPSGKSSTDILINSNEFDAKFFYYVIPKQREAAFLKAEMENNTKNVYLPGDASIFVGSEYTGNGRIDKFTPGEKIKISCGVDNRIKVERELIKKFVDKGGVFSKKKKVEYRYRNLIRNGLDKEIDVNFIDCIPVPRVSDITVKDVFFSAKPDSVNKDKGLAYWHLKIPSHETFVETTGFKVEYPEDKQITPLIR</sequence>
<dbReference type="Pfam" id="PF13598">
    <property type="entry name" value="DUF4139"/>
    <property type="match status" value="1"/>
</dbReference>
<dbReference type="PANTHER" id="PTHR31005:SF8">
    <property type="entry name" value="DUF4139 DOMAIN-CONTAINING PROTEIN"/>
    <property type="match status" value="1"/>
</dbReference>
<reference evidence="4" key="1">
    <citation type="journal article" date="2020" name="mSystems">
        <title>Genome- and Community-Level Interaction Insights into Carbon Utilization and Element Cycling Functions of Hydrothermarchaeota in Hydrothermal Sediment.</title>
        <authorList>
            <person name="Zhou Z."/>
            <person name="Liu Y."/>
            <person name="Xu W."/>
            <person name="Pan J."/>
            <person name="Luo Z.H."/>
            <person name="Li M."/>
        </authorList>
    </citation>
    <scope>NUCLEOTIDE SEQUENCE [LARGE SCALE GENOMIC DNA]</scope>
    <source>
        <strain evidence="4">HyVt-102</strain>
    </source>
</reference>
<evidence type="ECO:0000259" key="2">
    <source>
        <dbReference type="Pfam" id="PF13598"/>
    </source>
</evidence>
<organism evidence="4">
    <name type="scientific">candidate division WOR-3 bacterium</name>
    <dbReference type="NCBI Taxonomy" id="2052148"/>
    <lineage>
        <taxon>Bacteria</taxon>
        <taxon>Bacteria division WOR-3</taxon>
    </lineage>
</organism>
<keyword evidence="1" id="KW-0175">Coiled coil</keyword>
<name>A0A7C0VBW4_UNCW3</name>
<dbReference type="EMBL" id="DQWE01000244">
    <property type="protein sequence ID" value="HDI83149.1"/>
    <property type="molecule type" value="Genomic_DNA"/>
</dbReference>
<dbReference type="InterPro" id="IPR025554">
    <property type="entry name" value="DUF4140"/>
</dbReference>
<feature type="domain" description="DUF4139" evidence="2">
    <location>
        <begin position="206"/>
        <end position="517"/>
    </location>
</feature>